<reference evidence="6" key="1">
    <citation type="submission" date="2023-07" db="EMBL/GenBank/DDBJ databases">
        <title>A chromosome-level genome assembly of Lolium multiflorum.</title>
        <authorList>
            <person name="Chen Y."/>
            <person name="Copetti D."/>
            <person name="Kolliker R."/>
            <person name="Studer B."/>
        </authorList>
    </citation>
    <scope>NUCLEOTIDE SEQUENCE</scope>
    <source>
        <strain evidence="6">02402/16</strain>
        <tissue evidence="6">Leaf</tissue>
    </source>
</reference>
<gene>
    <name evidence="6" type="ORF">QYE76_018223</name>
</gene>
<keyword evidence="3" id="KW-0238">DNA-binding</keyword>
<protein>
    <submittedName>
        <fullName evidence="6">Uncharacterized protein</fullName>
    </submittedName>
</protein>
<keyword evidence="5" id="KW-0539">Nucleus</keyword>
<dbReference type="GO" id="GO:0005634">
    <property type="term" value="C:nucleus"/>
    <property type="evidence" value="ECO:0007669"/>
    <property type="project" value="UniProtKB-SubCell"/>
</dbReference>
<evidence type="ECO:0000313" key="7">
    <source>
        <dbReference type="Proteomes" id="UP001231189"/>
    </source>
</evidence>
<sequence length="411" mass="46107">MLLDADYFNDDATHSPKEFRRWFRMNKDMFLKIVHGVREYDTYFMAKQDCIESTCTKTLYRFCRAVIAVFGKDYLRAPRADDTARILQKNASREFPGMLGSIDCMHWGWNNCPFAWQGIYMGHTGECSVILEAVADQELWIWHALFAWQEQTMISTCCSALPWLAEGQAPVVNFEEAARKDVERAFRLLQQRFAIVSSRMRVAETEDFLELVATPNLDEVLPPDVMIWLGEGAPSVFRPAVAVGSSDDPASGSVAIDLVAMLDGATSVGPDGTEKHRVDEIPTAVVHTKGVMLTTAQTLKKEQLLRERGLGLGVVFVHTLTNTDLKGNGLRIPKEVVRSLNISESGEACFFVDDYGYHPQGAYYTTTDGRMKFDSCWSEFTKEYNFESGNVVLILFNQGGRGGIEVSVDIL</sequence>
<dbReference type="SUPFAM" id="SSF101936">
    <property type="entry name" value="DNA-binding pseudobarrel domain"/>
    <property type="match status" value="1"/>
</dbReference>
<dbReference type="PANTHER" id="PTHR47150">
    <property type="entry name" value="OS12G0169200 PROTEIN"/>
    <property type="match status" value="1"/>
</dbReference>
<proteinExistence type="predicted"/>
<evidence type="ECO:0000256" key="1">
    <source>
        <dbReference type="ARBA" id="ARBA00004123"/>
    </source>
</evidence>
<name>A0AAD8QJ32_LOLMU</name>
<comment type="caution">
    <text evidence="6">The sequence shown here is derived from an EMBL/GenBank/DDBJ whole genome shotgun (WGS) entry which is preliminary data.</text>
</comment>
<dbReference type="EMBL" id="JAUUTY010000100">
    <property type="protein sequence ID" value="KAK1603220.1"/>
    <property type="molecule type" value="Genomic_DNA"/>
</dbReference>
<dbReference type="InterPro" id="IPR015300">
    <property type="entry name" value="DNA-bd_pseudobarrel_sf"/>
</dbReference>
<dbReference type="Pfam" id="PF04827">
    <property type="entry name" value="Plant_tran"/>
    <property type="match status" value="2"/>
</dbReference>
<comment type="subcellular location">
    <subcellularLocation>
        <location evidence="1">Nucleus</location>
    </subcellularLocation>
</comment>
<keyword evidence="7" id="KW-1185">Reference proteome</keyword>
<dbReference type="Gene3D" id="2.40.330.10">
    <property type="entry name" value="DNA-binding pseudobarrel domain"/>
    <property type="match status" value="1"/>
</dbReference>
<accession>A0AAD8QJ32</accession>
<organism evidence="6 7">
    <name type="scientific">Lolium multiflorum</name>
    <name type="common">Italian ryegrass</name>
    <name type="synonym">Lolium perenne subsp. multiflorum</name>
    <dbReference type="NCBI Taxonomy" id="4521"/>
    <lineage>
        <taxon>Eukaryota</taxon>
        <taxon>Viridiplantae</taxon>
        <taxon>Streptophyta</taxon>
        <taxon>Embryophyta</taxon>
        <taxon>Tracheophyta</taxon>
        <taxon>Spermatophyta</taxon>
        <taxon>Magnoliopsida</taxon>
        <taxon>Liliopsida</taxon>
        <taxon>Poales</taxon>
        <taxon>Poaceae</taxon>
        <taxon>BOP clade</taxon>
        <taxon>Pooideae</taxon>
        <taxon>Poodae</taxon>
        <taxon>Poeae</taxon>
        <taxon>Poeae Chloroplast Group 2 (Poeae type)</taxon>
        <taxon>Loliodinae</taxon>
        <taxon>Loliinae</taxon>
        <taxon>Lolium</taxon>
    </lineage>
</organism>
<keyword evidence="2" id="KW-0805">Transcription regulation</keyword>
<evidence type="ECO:0000256" key="3">
    <source>
        <dbReference type="ARBA" id="ARBA00023125"/>
    </source>
</evidence>
<evidence type="ECO:0000313" key="6">
    <source>
        <dbReference type="EMBL" id="KAK1603220.1"/>
    </source>
</evidence>
<evidence type="ECO:0000256" key="5">
    <source>
        <dbReference type="ARBA" id="ARBA00023242"/>
    </source>
</evidence>
<dbReference type="InterPro" id="IPR006912">
    <property type="entry name" value="Harbinger_derived_prot"/>
</dbReference>
<dbReference type="PANTHER" id="PTHR47150:SF5">
    <property type="entry name" value="OS07G0546750 PROTEIN"/>
    <property type="match status" value="1"/>
</dbReference>
<evidence type="ECO:0000256" key="4">
    <source>
        <dbReference type="ARBA" id="ARBA00023163"/>
    </source>
</evidence>
<dbReference type="GO" id="GO:0003677">
    <property type="term" value="F:DNA binding"/>
    <property type="evidence" value="ECO:0007669"/>
    <property type="project" value="UniProtKB-KW"/>
</dbReference>
<keyword evidence="4" id="KW-0804">Transcription</keyword>
<dbReference type="Proteomes" id="UP001231189">
    <property type="component" value="Unassembled WGS sequence"/>
</dbReference>
<evidence type="ECO:0000256" key="2">
    <source>
        <dbReference type="ARBA" id="ARBA00023015"/>
    </source>
</evidence>
<dbReference type="AlphaFoldDB" id="A0AAD8QJ32"/>